<organism evidence="5 6">
    <name type="scientific">Ornithinimicrobium faecis</name>
    <dbReference type="NCBI Taxonomy" id="2934158"/>
    <lineage>
        <taxon>Bacteria</taxon>
        <taxon>Bacillati</taxon>
        <taxon>Actinomycetota</taxon>
        <taxon>Actinomycetes</taxon>
        <taxon>Micrococcales</taxon>
        <taxon>Ornithinimicrobiaceae</taxon>
        <taxon>Ornithinimicrobium</taxon>
    </lineage>
</organism>
<dbReference type="Proteomes" id="UP001056455">
    <property type="component" value="Chromosome"/>
</dbReference>
<evidence type="ECO:0000256" key="2">
    <source>
        <dbReference type="ARBA" id="ARBA00023125"/>
    </source>
</evidence>
<dbReference type="InterPro" id="IPR016032">
    <property type="entry name" value="Sig_transdc_resp-reg_C-effctor"/>
</dbReference>
<proteinExistence type="predicted"/>
<reference evidence="5" key="1">
    <citation type="submission" date="2022-06" db="EMBL/GenBank/DDBJ databases">
        <title>Ornithinimicrobium HY1793.</title>
        <authorList>
            <person name="Huang Y."/>
        </authorList>
    </citation>
    <scope>NUCLEOTIDE SEQUENCE</scope>
    <source>
        <strain evidence="5">HY1793</strain>
    </source>
</reference>
<keyword evidence="1" id="KW-0805">Transcription regulation</keyword>
<feature type="domain" description="HTH luxR-type" evidence="4">
    <location>
        <begin position="51"/>
        <end position="116"/>
    </location>
</feature>
<keyword evidence="6" id="KW-1185">Reference proteome</keyword>
<dbReference type="SUPFAM" id="SSF46894">
    <property type="entry name" value="C-terminal effector domain of the bipartite response regulators"/>
    <property type="match status" value="1"/>
</dbReference>
<name>A0ABY4YU46_9MICO</name>
<keyword evidence="3" id="KW-0804">Transcription</keyword>
<dbReference type="PROSITE" id="PS50043">
    <property type="entry name" value="HTH_LUXR_2"/>
    <property type="match status" value="1"/>
</dbReference>
<dbReference type="Gene3D" id="1.10.10.10">
    <property type="entry name" value="Winged helix-like DNA-binding domain superfamily/Winged helix DNA-binding domain"/>
    <property type="match status" value="1"/>
</dbReference>
<sequence length="119" mass="12778">MLALASAPASITASIIVHPSALLTSLRLMFDVLWASALPVRGTGDFQHQSGTLGGADLTDVDRRVVQLLVTGMTDQAIGRQLDLAERTVQRKVRTIMQSLGVTNRLQLGIRLAQQGWGS</sequence>
<gene>
    <name evidence="5" type="ORF">NF556_00280</name>
</gene>
<dbReference type="RefSeq" id="WP_252593512.1">
    <property type="nucleotide sequence ID" value="NZ_CP099489.1"/>
</dbReference>
<dbReference type="PRINTS" id="PR00038">
    <property type="entry name" value="HTHLUXR"/>
</dbReference>
<dbReference type="PANTHER" id="PTHR44688">
    <property type="entry name" value="DNA-BINDING TRANSCRIPTIONAL ACTIVATOR DEVR_DOSR"/>
    <property type="match status" value="1"/>
</dbReference>
<keyword evidence="2" id="KW-0238">DNA-binding</keyword>
<dbReference type="CDD" id="cd06170">
    <property type="entry name" value="LuxR_C_like"/>
    <property type="match status" value="1"/>
</dbReference>
<evidence type="ECO:0000259" key="4">
    <source>
        <dbReference type="PROSITE" id="PS50043"/>
    </source>
</evidence>
<evidence type="ECO:0000313" key="5">
    <source>
        <dbReference type="EMBL" id="USQ80136.1"/>
    </source>
</evidence>
<dbReference type="EMBL" id="CP099489">
    <property type="protein sequence ID" value="USQ80136.1"/>
    <property type="molecule type" value="Genomic_DNA"/>
</dbReference>
<evidence type="ECO:0000256" key="1">
    <source>
        <dbReference type="ARBA" id="ARBA00023015"/>
    </source>
</evidence>
<accession>A0ABY4YU46</accession>
<dbReference type="Pfam" id="PF00196">
    <property type="entry name" value="GerE"/>
    <property type="match status" value="1"/>
</dbReference>
<dbReference type="InterPro" id="IPR036388">
    <property type="entry name" value="WH-like_DNA-bd_sf"/>
</dbReference>
<evidence type="ECO:0000256" key="3">
    <source>
        <dbReference type="ARBA" id="ARBA00023163"/>
    </source>
</evidence>
<protein>
    <submittedName>
        <fullName evidence="5">LuxR C-terminal-related transcriptional regulator</fullName>
    </submittedName>
</protein>
<evidence type="ECO:0000313" key="6">
    <source>
        <dbReference type="Proteomes" id="UP001056455"/>
    </source>
</evidence>
<dbReference type="PANTHER" id="PTHR44688:SF16">
    <property type="entry name" value="DNA-BINDING TRANSCRIPTIONAL ACTIVATOR DEVR_DOSR"/>
    <property type="match status" value="1"/>
</dbReference>
<dbReference type="SMART" id="SM00421">
    <property type="entry name" value="HTH_LUXR"/>
    <property type="match status" value="1"/>
</dbReference>
<dbReference type="InterPro" id="IPR000792">
    <property type="entry name" value="Tscrpt_reg_LuxR_C"/>
</dbReference>